<dbReference type="EMBL" id="SFCI01003385">
    <property type="protein sequence ID" value="TFY73050.1"/>
    <property type="molecule type" value="Genomic_DNA"/>
</dbReference>
<gene>
    <name evidence="2" type="ORF">EWM64_g10962</name>
</gene>
<feature type="non-terminal residue" evidence="2">
    <location>
        <position position="573"/>
    </location>
</feature>
<accession>A0A4Y9ZFU7</accession>
<protein>
    <submittedName>
        <fullName evidence="2">Uncharacterized protein</fullName>
    </submittedName>
</protein>
<feature type="region of interest" description="Disordered" evidence="1">
    <location>
        <begin position="1"/>
        <end position="573"/>
    </location>
</feature>
<feature type="compositionally biased region" description="Basic and acidic residues" evidence="1">
    <location>
        <begin position="209"/>
        <end position="218"/>
    </location>
</feature>
<proteinExistence type="predicted"/>
<feature type="compositionally biased region" description="Acidic residues" evidence="1">
    <location>
        <begin position="498"/>
        <end position="507"/>
    </location>
</feature>
<feature type="non-terminal residue" evidence="2">
    <location>
        <position position="1"/>
    </location>
</feature>
<dbReference type="Proteomes" id="UP000298061">
    <property type="component" value="Unassembled WGS sequence"/>
</dbReference>
<evidence type="ECO:0000313" key="2">
    <source>
        <dbReference type="EMBL" id="TFY73050.1"/>
    </source>
</evidence>
<evidence type="ECO:0000256" key="1">
    <source>
        <dbReference type="SAM" id="MobiDB-lite"/>
    </source>
</evidence>
<dbReference type="AlphaFoldDB" id="A0A4Y9ZFU7"/>
<feature type="compositionally biased region" description="Polar residues" evidence="1">
    <location>
        <begin position="54"/>
        <end position="66"/>
    </location>
</feature>
<feature type="compositionally biased region" description="Polar residues" evidence="1">
    <location>
        <begin position="76"/>
        <end position="88"/>
    </location>
</feature>
<organism evidence="2 3">
    <name type="scientific">Hericium alpestre</name>
    <dbReference type="NCBI Taxonomy" id="135208"/>
    <lineage>
        <taxon>Eukaryota</taxon>
        <taxon>Fungi</taxon>
        <taxon>Dikarya</taxon>
        <taxon>Basidiomycota</taxon>
        <taxon>Agaricomycotina</taxon>
        <taxon>Agaricomycetes</taxon>
        <taxon>Russulales</taxon>
        <taxon>Hericiaceae</taxon>
        <taxon>Hericium</taxon>
    </lineage>
</organism>
<reference evidence="2 3" key="1">
    <citation type="submission" date="2019-02" db="EMBL/GenBank/DDBJ databases">
        <title>Genome sequencing of the rare red list fungi Hericium alpestre (H. flagellum).</title>
        <authorList>
            <person name="Buettner E."/>
            <person name="Kellner H."/>
        </authorList>
    </citation>
    <scope>NUCLEOTIDE SEQUENCE [LARGE SCALE GENOMIC DNA]</scope>
    <source>
        <strain evidence="2 3">DSM 108284</strain>
    </source>
</reference>
<feature type="compositionally biased region" description="Polar residues" evidence="1">
    <location>
        <begin position="163"/>
        <end position="186"/>
    </location>
</feature>
<sequence length="573" mass="61676">ILPESSPLGPSVLIEATPSHTDGSQPSQQGQGQGQAALDFSQDSHIGAQGQGQGNDYSSPQSSPAPTQLVPDYSTGDDSQSQPKSYEATQPVDELMDYEPTPTQPVDEGIQDEFGMDPYTGSGVPFQAGPSNQSSVPSTVVGRRNLLAQLDPEKLRRRYPNVQVRSASPEQPDLQNASDGQTQPSVEASAANTEKEAEAEELFQSILSRKAENEKIEASDGQTQPSVEASGKEAQGEELFQYIMSRKAENEKEETREPTSTPLRRPPQDDVDMDVVPDSEPPRPAALSPTTPIIKRMKPAMMSSSSKRTPRGKGPLQDVVPDSVGRRMEEEEDDEEDIPLAAASLAGKRKAMDDGDLSTANAIPFPTKAQTRSKDKAPSGRSRATATPRAASPSLGAQARASRIVKPKAGAQSSTPNEVPSSVPQQDLHRPSTSSNSVAPPTTPRSSVRDSSNKQRSATGTPRQEVLEGPLFDSPLSDTDEDDGQQDDPLDIITAVKEEEEEEEGETEEQRTEPADDLPMAEDQEFDDPAPNKQPSRKRKRVASVAQRRLGGRPSTRASKTPSATPVPRPNKR</sequence>
<evidence type="ECO:0000313" key="3">
    <source>
        <dbReference type="Proteomes" id="UP000298061"/>
    </source>
</evidence>
<feature type="compositionally biased region" description="Polar residues" evidence="1">
    <location>
        <begin position="411"/>
        <end position="446"/>
    </location>
</feature>
<feature type="compositionally biased region" description="Acidic residues" evidence="1">
    <location>
        <begin position="515"/>
        <end position="528"/>
    </location>
</feature>
<feature type="compositionally biased region" description="Low complexity" evidence="1">
    <location>
        <begin position="381"/>
        <end position="394"/>
    </location>
</feature>
<feature type="compositionally biased region" description="Acidic residues" evidence="1">
    <location>
        <begin position="478"/>
        <end position="490"/>
    </location>
</feature>
<comment type="caution">
    <text evidence="2">The sequence shown here is derived from an EMBL/GenBank/DDBJ whole genome shotgun (WGS) entry which is preliminary data.</text>
</comment>
<dbReference type="STRING" id="135208.A0A4Y9ZFU7"/>
<feature type="compositionally biased region" description="Basic and acidic residues" evidence="1">
    <location>
        <begin position="246"/>
        <end position="257"/>
    </location>
</feature>
<feature type="compositionally biased region" description="Polar residues" evidence="1">
    <location>
        <begin position="129"/>
        <end position="138"/>
    </location>
</feature>
<name>A0A4Y9ZFU7_9AGAM</name>
<keyword evidence="3" id="KW-1185">Reference proteome</keyword>